<evidence type="ECO:0000256" key="2">
    <source>
        <dbReference type="ARBA" id="ARBA00022475"/>
    </source>
</evidence>
<dbReference type="RefSeq" id="WP_119315244.1">
    <property type="nucleotide sequence ID" value="NZ_QXDL01000085.1"/>
</dbReference>
<keyword evidence="4" id="KW-0547">Nucleotide-binding</keyword>
<dbReference type="InterPro" id="IPR043760">
    <property type="entry name" value="PycTM_dom"/>
</dbReference>
<evidence type="ECO:0000313" key="10">
    <source>
        <dbReference type="EMBL" id="RIH83770.1"/>
    </source>
</evidence>
<feature type="transmembrane region" description="Helical" evidence="8">
    <location>
        <begin position="51"/>
        <end position="72"/>
    </location>
</feature>
<proteinExistence type="predicted"/>
<protein>
    <recommendedName>
        <fullName evidence="9">Pycsar effector protein domain-containing protein</fullName>
    </recommendedName>
</protein>
<evidence type="ECO:0000256" key="5">
    <source>
        <dbReference type="ARBA" id="ARBA00022989"/>
    </source>
</evidence>
<dbReference type="Proteomes" id="UP000265715">
    <property type="component" value="Unassembled WGS sequence"/>
</dbReference>
<evidence type="ECO:0000256" key="8">
    <source>
        <dbReference type="SAM" id="Phobius"/>
    </source>
</evidence>
<keyword evidence="6" id="KW-0051">Antiviral defense</keyword>
<evidence type="ECO:0000256" key="4">
    <source>
        <dbReference type="ARBA" id="ARBA00022741"/>
    </source>
</evidence>
<organism evidence="10 11">
    <name type="scientific">Calidithermus terrae</name>
    <dbReference type="NCBI Taxonomy" id="1408545"/>
    <lineage>
        <taxon>Bacteria</taxon>
        <taxon>Thermotogati</taxon>
        <taxon>Deinococcota</taxon>
        <taxon>Deinococci</taxon>
        <taxon>Thermales</taxon>
        <taxon>Thermaceae</taxon>
        <taxon>Calidithermus</taxon>
    </lineage>
</organism>
<evidence type="ECO:0000259" key="9">
    <source>
        <dbReference type="Pfam" id="PF18967"/>
    </source>
</evidence>
<comment type="subcellular location">
    <subcellularLocation>
        <location evidence="1">Cell membrane</location>
    </subcellularLocation>
</comment>
<accession>A0A399EK97</accession>
<evidence type="ECO:0000256" key="6">
    <source>
        <dbReference type="ARBA" id="ARBA00023118"/>
    </source>
</evidence>
<keyword evidence="3 8" id="KW-0812">Transmembrane</keyword>
<keyword evidence="7 8" id="KW-0472">Membrane</keyword>
<name>A0A399EK97_9DEIN</name>
<evidence type="ECO:0000313" key="11">
    <source>
        <dbReference type="Proteomes" id="UP000265715"/>
    </source>
</evidence>
<evidence type="ECO:0000256" key="7">
    <source>
        <dbReference type="ARBA" id="ARBA00023136"/>
    </source>
</evidence>
<dbReference type="GO" id="GO:0005886">
    <property type="term" value="C:plasma membrane"/>
    <property type="evidence" value="ECO:0007669"/>
    <property type="project" value="UniProtKB-SubCell"/>
</dbReference>
<evidence type="ECO:0000256" key="1">
    <source>
        <dbReference type="ARBA" id="ARBA00004236"/>
    </source>
</evidence>
<gene>
    <name evidence="10" type="ORF">Mterra_02182</name>
</gene>
<feature type="transmembrane region" description="Helical" evidence="8">
    <location>
        <begin position="21"/>
        <end position="39"/>
    </location>
</feature>
<dbReference type="OrthoDB" id="35439at2"/>
<reference evidence="10 11" key="1">
    <citation type="submission" date="2018-08" db="EMBL/GenBank/DDBJ databases">
        <title>Meiothermus terrae DSM 26712 genome sequencing project.</title>
        <authorList>
            <person name="Da Costa M.S."/>
            <person name="Albuquerque L."/>
            <person name="Raposo P."/>
            <person name="Froufe H.J.C."/>
            <person name="Barroso C.S."/>
            <person name="Egas C."/>
        </authorList>
    </citation>
    <scope>NUCLEOTIDE SEQUENCE [LARGE SCALE GENOMIC DNA]</scope>
    <source>
        <strain evidence="10 11">DSM 26712</strain>
    </source>
</reference>
<feature type="transmembrane region" description="Helical" evidence="8">
    <location>
        <begin position="128"/>
        <end position="149"/>
    </location>
</feature>
<keyword evidence="2" id="KW-1003">Cell membrane</keyword>
<keyword evidence="11" id="KW-1185">Reference proteome</keyword>
<sequence length="154" mass="16881">MDKLEHAWKIRDSGYSNIQLADTKAGFITGLATLGIALLRDTTPDLPPWQIGLVVLAGLLLLGAIIAAVLSVRPRSTNDPDGTIFWGHIAAFRDFATYKRALEHSDDFDEVAQQAFELSRISKKKHALIAWATSFLVSGLVVLWLGLVASKLIR</sequence>
<dbReference type="GO" id="GO:0051607">
    <property type="term" value="P:defense response to virus"/>
    <property type="evidence" value="ECO:0007669"/>
    <property type="project" value="UniProtKB-KW"/>
</dbReference>
<dbReference type="GO" id="GO:0000166">
    <property type="term" value="F:nucleotide binding"/>
    <property type="evidence" value="ECO:0007669"/>
    <property type="project" value="UniProtKB-KW"/>
</dbReference>
<keyword evidence="5 8" id="KW-1133">Transmembrane helix</keyword>
<feature type="domain" description="Pycsar effector protein" evidence="9">
    <location>
        <begin position="6"/>
        <end position="148"/>
    </location>
</feature>
<comment type="caution">
    <text evidence="10">The sequence shown here is derived from an EMBL/GenBank/DDBJ whole genome shotgun (WGS) entry which is preliminary data.</text>
</comment>
<dbReference type="EMBL" id="QXDL01000085">
    <property type="protein sequence ID" value="RIH83770.1"/>
    <property type="molecule type" value="Genomic_DNA"/>
</dbReference>
<dbReference type="AlphaFoldDB" id="A0A399EK97"/>
<evidence type="ECO:0000256" key="3">
    <source>
        <dbReference type="ARBA" id="ARBA00022692"/>
    </source>
</evidence>
<dbReference type="Pfam" id="PF18967">
    <property type="entry name" value="PycTM"/>
    <property type="match status" value="1"/>
</dbReference>